<accession>A0A2S9XKV5</accession>
<name>A0A2S9XKV5_9BACT</name>
<sequence>MAGYDKKVEFSTYESGYGDAVLRASRLQRACDADNEPRRNPSTGVAVLTEIIRQYSSAGRDSTPDQPDD</sequence>
<proteinExistence type="predicted"/>
<organism evidence="1 2">
    <name type="scientific">Enhygromyxa salina</name>
    <dbReference type="NCBI Taxonomy" id="215803"/>
    <lineage>
        <taxon>Bacteria</taxon>
        <taxon>Pseudomonadati</taxon>
        <taxon>Myxococcota</taxon>
        <taxon>Polyangia</taxon>
        <taxon>Nannocystales</taxon>
        <taxon>Nannocystaceae</taxon>
        <taxon>Enhygromyxa</taxon>
    </lineage>
</organism>
<gene>
    <name evidence="1" type="ORF">ENSA7_79230</name>
</gene>
<evidence type="ECO:0000313" key="1">
    <source>
        <dbReference type="EMBL" id="PRP93495.1"/>
    </source>
</evidence>
<dbReference type="RefSeq" id="WP_244924064.1">
    <property type="nucleotide sequence ID" value="NZ_PVNL01000147.1"/>
</dbReference>
<comment type="caution">
    <text evidence="1">The sequence shown here is derived from an EMBL/GenBank/DDBJ whole genome shotgun (WGS) entry which is preliminary data.</text>
</comment>
<reference evidence="1 2" key="1">
    <citation type="submission" date="2018-03" db="EMBL/GenBank/DDBJ databases">
        <title>Draft Genome Sequences of the Obligatory Marine Myxobacteria Enhygromyxa salina SWB007.</title>
        <authorList>
            <person name="Poehlein A."/>
            <person name="Moghaddam J.A."/>
            <person name="Harms H."/>
            <person name="Alanjari M."/>
            <person name="Koenig G.M."/>
            <person name="Daniel R."/>
            <person name="Schaeberle T.F."/>
        </authorList>
    </citation>
    <scope>NUCLEOTIDE SEQUENCE [LARGE SCALE GENOMIC DNA]</scope>
    <source>
        <strain evidence="1 2">SWB007</strain>
    </source>
</reference>
<dbReference type="EMBL" id="PVNL01000147">
    <property type="protein sequence ID" value="PRP93495.1"/>
    <property type="molecule type" value="Genomic_DNA"/>
</dbReference>
<protein>
    <submittedName>
        <fullName evidence="1">Uncharacterized protein</fullName>
    </submittedName>
</protein>
<dbReference type="Proteomes" id="UP000238823">
    <property type="component" value="Unassembled WGS sequence"/>
</dbReference>
<dbReference type="AlphaFoldDB" id="A0A2S9XKV5"/>
<evidence type="ECO:0000313" key="2">
    <source>
        <dbReference type="Proteomes" id="UP000238823"/>
    </source>
</evidence>